<name>A0A9N7U6M2_PLEPL</name>
<dbReference type="EMBL" id="CADEAL010000768">
    <property type="protein sequence ID" value="CAB1424962.1"/>
    <property type="molecule type" value="Genomic_DNA"/>
</dbReference>
<keyword evidence="3" id="KW-1185">Reference proteome</keyword>
<evidence type="ECO:0000313" key="3">
    <source>
        <dbReference type="Proteomes" id="UP001153269"/>
    </source>
</evidence>
<feature type="compositionally biased region" description="Polar residues" evidence="1">
    <location>
        <begin position="134"/>
        <end position="146"/>
    </location>
</feature>
<dbReference type="AlphaFoldDB" id="A0A9N7U6M2"/>
<dbReference type="Proteomes" id="UP001153269">
    <property type="component" value="Unassembled WGS sequence"/>
</dbReference>
<gene>
    <name evidence="2" type="ORF">PLEPLA_LOCUS12891</name>
</gene>
<sequence length="146" mass="16251">MTNSSSFQAVNNGMPIYNWTMMQPTDQTSRASSKGADPHLPHLALPSSTTCSTLLHMDASAPLTIKTDRQIPRAKRRRAVVLVEVREFQHPGGLECSSRFRGSRDELQLHMNIQENYNFQTGSLPEKFPPQEAQVGTASAPEQKTQ</sequence>
<comment type="caution">
    <text evidence="2">The sequence shown here is derived from an EMBL/GenBank/DDBJ whole genome shotgun (WGS) entry which is preliminary data.</text>
</comment>
<proteinExistence type="predicted"/>
<evidence type="ECO:0000256" key="1">
    <source>
        <dbReference type="SAM" id="MobiDB-lite"/>
    </source>
</evidence>
<evidence type="ECO:0000313" key="2">
    <source>
        <dbReference type="EMBL" id="CAB1424962.1"/>
    </source>
</evidence>
<organism evidence="2 3">
    <name type="scientific">Pleuronectes platessa</name>
    <name type="common">European plaice</name>
    <dbReference type="NCBI Taxonomy" id="8262"/>
    <lineage>
        <taxon>Eukaryota</taxon>
        <taxon>Metazoa</taxon>
        <taxon>Chordata</taxon>
        <taxon>Craniata</taxon>
        <taxon>Vertebrata</taxon>
        <taxon>Euteleostomi</taxon>
        <taxon>Actinopterygii</taxon>
        <taxon>Neopterygii</taxon>
        <taxon>Teleostei</taxon>
        <taxon>Neoteleostei</taxon>
        <taxon>Acanthomorphata</taxon>
        <taxon>Carangaria</taxon>
        <taxon>Pleuronectiformes</taxon>
        <taxon>Pleuronectoidei</taxon>
        <taxon>Pleuronectidae</taxon>
        <taxon>Pleuronectes</taxon>
    </lineage>
</organism>
<protein>
    <submittedName>
        <fullName evidence="2">Uncharacterized protein</fullName>
    </submittedName>
</protein>
<reference evidence="2" key="1">
    <citation type="submission" date="2020-03" db="EMBL/GenBank/DDBJ databases">
        <authorList>
            <person name="Weist P."/>
        </authorList>
    </citation>
    <scope>NUCLEOTIDE SEQUENCE</scope>
</reference>
<feature type="region of interest" description="Disordered" evidence="1">
    <location>
        <begin position="120"/>
        <end position="146"/>
    </location>
</feature>
<accession>A0A9N7U6M2</accession>